<keyword evidence="4" id="KW-1134">Transmembrane beta strand</keyword>
<dbReference type="PANTHER" id="PTHR30026:SF20">
    <property type="entry name" value="OUTER MEMBRANE PROTEIN TOLC"/>
    <property type="match status" value="1"/>
</dbReference>
<evidence type="ECO:0000256" key="4">
    <source>
        <dbReference type="ARBA" id="ARBA00022452"/>
    </source>
</evidence>
<comment type="similarity">
    <text evidence="2">Belongs to the outer membrane factor (OMF) (TC 1.B.17) family.</text>
</comment>
<comment type="subcellular location">
    <subcellularLocation>
        <location evidence="1">Cell outer membrane</location>
    </subcellularLocation>
</comment>
<name>A0A831SSV3_PROAE</name>
<dbReference type="Proteomes" id="UP000886335">
    <property type="component" value="Unassembled WGS sequence"/>
</dbReference>
<keyword evidence="6" id="KW-0472">Membrane</keyword>
<dbReference type="PANTHER" id="PTHR30026">
    <property type="entry name" value="OUTER MEMBRANE PROTEIN TOLC"/>
    <property type="match status" value="1"/>
</dbReference>
<gene>
    <name evidence="9" type="ORF">ENN50_05255</name>
</gene>
<evidence type="ECO:0000313" key="9">
    <source>
        <dbReference type="EMBL" id="HED31084.1"/>
    </source>
</evidence>
<dbReference type="InterPro" id="IPR051906">
    <property type="entry name" value="TolC-like"/>
</dbReference>
<dbReference type="GO" id="GO:0009279">
    <property type="term" value="C:cell outer membrane"/>
    <property type="evidence" value="ECO:0007669"/>
    <property type="project" value="UniProtKB-SubCell"/>
</dbReference>
<keyword evidence="8" id="KW-0732">Signal</keyword>
<keyword evidence="5" id="KW-0812">Transmembrane</keyword>
<dbReference type="AlphaFoldDB" id="A0A831SSV3"/>
<evidence type="ECO:0000256" key="7">
    <source>
        <dbReference type="ARBA" id="ARBA00023237"/>
    </source>
</evidence>
<dbReference type="SUPFAM" id="SSF56954">
    <property type="entry name" value="Outer membrane efflux proteins (OEP)"/>
    <property type="match status" value="1"/>
</dbReference>
<dbReference type="Gene3D" id="1.20.1600.10">
    <property type="entry name" value="Outer membrane efflux proteins (OEP)"/>
    <property type="match status" value="1"/>
</dbReference>
<dbReference type="GO" id="GO:0015562">
    <property type="term" value="F:efflux transmembrane transporter activity"/>
    <property type="evidence" value="ECO:0007669"/>
    <property type="project" value="InterPro"/>
</dbReference>
<dbReference type="GO" id="GO:0015288">
    <property type="term" value="F:porin activity"/>
    <property type="evidence" value="ECO:0007669"/>
    <property type="project" value="TreeGrafter"/>
</dbReference>
<organism evidence="9">
    <name type="scientific">Prosthecochloris aestuarii</name>
    <dbReference type="NCBI Taxonomy" id="1102"/>
    <lineage>
        <taxon>Bacteria</taxon>
        <taxon>Pseudomonadati</taxon>
        <taxon>Chlorobiota</taxon>
        <taxon>Chlorobiia</taxon>
        <taxon>Chlorobiales</taxon>
        <taxon>Chlorobiaceae</taxon>
        <taxon>Prosthecochloris</taxon>
    </lineage>
</organism>
<reference evidence="9" key="1">
    <citation type="journal article" date="2020" name="mSystems">
        <title>Genome- and Community-Level Interaction Insights into Carbon Utilization and Element Cycling Functions of Hydrothermarchaeota in Hydrothermal Sediment.</title>
        <authorList>
            <person name="Zhou Z."/>
            <person name="Liu Y."/>
            <person name="Xu W."/>
            <person name="Pan J."/>
            <person name="Luo Z.H."/>
            <person name="Li M."/>
        </authorList>
    </citation>
    <scope>NUCLEOTIDE SEQUENCE [LARGE SCALE GENOMIC DNA]</scope>
    <source>
        <strain evidence="9">SpSt-1181</strain>
    </source>
</reference>
<evidence type="ECO:0000256" key="8">
    <source>
        <dbReference type="SAM" id="SignalP"/>
    </source>
</evidence>
<evidence type="ECO:0000256" key="3">
    <source>
        <dbReference type="ARBA" id="ARBA00022448"/>
    </source>
</evidence>
<protein>
    <recommendedName>
        <fullName evidence="10">Outer membrane efflux protein</fullName>
    </recommendedName>
</protein>
<feature type="chain" id="PRO_5032739903" description="Outer membrane efflux protein" evidence="8">
    <location>
        <begin position="29"/>
        <end position="286"/>
    </location>
</feature>
<evidence type="ECO:0000256" key="1">
    <source>
        <dbReference type="ARBA" id="ARBA00004442"/>
    </source>
</evidence>
<sequence length="286" mass="31572">MHHSRRSSCMKKTLQCILLCSVLFHAHAGEAAAEKLDLLTAWKKASSYDARLRVARADHEMQQEEIAKARAALRPAVQVQSSLGRNMTSGNAFPDTRYYNTASNSITLKQQLFDPGSEASYYKAHAVALQSGEQFKNETLDLIVRTTEVYFNLLFAQEGVRLSQAKVAAAAERLKQQETALHNGLGTVTAVDEARADFDVARAEQTTARNALDLQRYELERLTGIAAAEPAALSVEDFTPKSPNPKDIESWISLALEESPDIGAARQAMEIARQELKKTGLRNILL</sequence>
<dbReference type="InterPro" id="IPR003423">
    <property type="entry name" value="OMP_efflux"/>
</dbReference>
<dbReference type="Pfam" id="PF02321">
    <property type="entry name" value="OEP"/>
    <property type="match status" value="1"/>
</dbReference>
<dbReference type="EMBL" id="DSBW01000122">
    <property type="protein sequence ID" value="HED31084.1"/>
    <property type="molecule type" value="Genomic_DNA"/>
</dbReference>
<keyword evidence="7" id="KW-0998">Cell outer membrane</keyword>
<keyword evidence="3" id="KW-0813">Transport</keyword>
<feature type="signal peptide" evidence="8">
    <location>
        <begin position="1"/>
        <end position="28"/>
    </location>
</feature>
<evidence type="ECO:0000256" key="2">
    <source>
        <dbReference type="ARBA" id="ARBA00007613"/>
    </source>
</evidence>
<comment type="caution">
    <text evidence="9">The sequence shown here is derived from an EMBL/GenBank/DDBJ whole genome shotgun (WGS) entry which is preliminary data.</text>
</comment>
<evidence type="ECO:0000256" key="5">
    <source>
        <dbReference type="ARBA" id="ARBA00022692"/>
    </source>
</evidence>
<evidence type="ECO:0008006" key="10">
    <source>
        <dbReference type="Google" id="ProtNLM"/>
    </source>
</evidence>
<evidence type="ECO:0000256" key="6">
    <source>
        <dbReference type="ARBA" id="ARBA00023136"/>
    </source>
</evidence>
<proteinExistence type="inferred from homology"/>
<accession>A0A831SSV3</accession>
<dbReference type="GO" id="GO:1990281">
    <property type="term" value="C:efflux pump complex"/>
    <property type="evidence" value="ECO:0007669"/>
    <property type="project" value="TreeGrafter"/>
</dbReference>